<dbReference type="OrthoDB" id="2275718at2759"/>
<name>A0A1U8BHH0_NELNU</name>
<dbReference type="PANTHER" id="PTHR12854">
    <property type="entry name" value="ATAXIN 2-RELATED"/>
    <property type="match status" value="1"/>
</dbReference>
<keyword evidence="3" id="KW-1185">Reference proteome</keyword>
<dbReference type="STRING" id="4432.A0A1U8BHH0"/>
<gene>
    <name evidence="4" type="primary">LOC104610912</name>
</gene>
<dbReference type="FunCoup" id="A0A1U8BHH0">
    <property type="interactions" value="1879"/>
</dbReference>
<evidence type="ECO:0000313" key="3">
    <source>
        <dbReference type="Proteomes" id="UP000189703"/>
    </source>
</evidence>
<dbReference type="RefSeq" id="XP_010276067.1">
    <property type="nucleotide sequence ID" value="XM_010277765.2"/>
</dbReference>
<dbReference type="AlphaFoldDB" id="A0A1U8BHH0"/>
<reference evidence="4" key="1">
    <citation type="submission" date="2025-08" db="UniProtKB">
        <authorList>
            <consortium name="RefSeq"/>
        </authorList>
    </citation>
    <scope>IDENTIFICATION</scope>
</reference>
<feature type="domain" description="Ataxin 2 SM" evidence="2">
    <location>
        <begin position="20"/>
        <end position="98"/>
    </location>
</feature>
<dbReference type="InterPro" id="IPR025852">
    <property type="entry name" value="SM_dom_ATX"/>
</dbReference>
<sequence length="572" mass="60111">MGYKTRDLSDEGIVSPSLSDALLFTTMCIVGLPVEVQVKDGSTYSGIFHTACVEKEYAIVLKRARMIKKGKNDANLTKGAIVDTLVVLSGDLVQVVAKGVALRVDGTFDSVADDEVEAVAGSVSHIERSESEAKVVATDAKQINQIRSLDQDENKSSYDLTNTTSEDGLLMKVEEGTLMNKAAAESFGSGQGVENGKNNNMMLTKTEEAFSVPVDMGQVGKDKSQGKKSGYDQEHGAHKEGNIHEVQSSSTIKVCDMQVKSVDGKNIVVSSSILPNGTSYGCPEPPLAKTEVQGSERSTSIHFPQSDVSTSSTLVVDGSSQSGPSSSTSTVVVPPRSLVSNTGAKSVQEFKLNPGAKTFSPSFAIPRSATPPMVPAIANMAYIPNSSPVVPVACPQPEIEISPFAPRSSLPVKLVQYNPVAGNGSSGSQYSQPVVGHVGGRPQAIRYGGQLHPVQAGPAYVHPNSQAVMVGRFGQLVYVHPVSHDVVQSAAALSQVPARPLLAPHQTHLPKHQGSAAGQALQLCVAPPFVAAAAGQQPFAVQSHIPFSQPPFPAIRPIPVSGPNGFFSSKFP</sequence>
<feature type="region of interest" description="Disordered" evidence="1">
    <location>
        <begin position="217"/>
        <end position="248"/>
    </location>
</feature>
<protein>
    <submittedName>
        <fullName evidence="4">Polyadenylate-binding protein-interacting protein 4 isoform X1</fullName>
    </submittedName>
</protein>
<dbReference type="GO" id="GO:0003729">
    <property type="term" value="F:mRNA binding"/>
    <property type="evidence" value="ECO:0000318"/>
    <property type="project" value="GO_Central"/>
</dbReference>
<feature type="region of interest" description="Disordered" evidence="1">
    <location>
        <begin position="278"/>
        <end position="333"/>
    </location>
</feature>
<feature type="compositionally biased region" description="Basic and acidic residues" evidence="1">
    <location>
        <begin position="220"/>
        <end position="243"/>
    </location>
</feature>
<feature type="compositionally biased region" description="Low complexity" evidence="1">
    <location>
        <begin position="306"/>
        <end position="333"/>
    </location>
</feature>
<proteinExistence type="predicted"/>
<dbReference type="eggNOG" id="ENOG502QPY3">
    <property type="taxonomic scope" value="Eukaryota"/>
</dbReference>
<dbReference type="GeneID" id="104610912"/>
<dbReference type="Proteomes" id="UP000189703">
    <property type="component" value="Unplaced"/>
</dbReference>
<dbReference type="PANTHER" id="PTHR12854:SF12">
    <property type="entry name" value="POLYADENYLATE-BINDING PROTEIN INTERACTING PROTEIN"/>
    <property type="match status" value="1"/>
</dbReference>
<evidence type="ECO:0000259" key="2">
    <source>
        <dbReference type="Pfam" id="PF14438"/>
    </source>
</evidence>
<dbReference type="GO" id="GO:0034063">
    <property type="term" value="P:stress granule assembly"/>
    <property type="evidence" value="ECO:0000318"/>
    <property type="project" value="GO_Central"/>
</dbReference>
<dbReference type="InParanoid" id="A0A1U8BHH0"/>
<evidence type="ECO:0000256" key="1">
    <source>
        <dbReference type="SAM" id="MobiDB-lite"/>
    </source>
</evidence>
<dbReference type="GO" id="GO:0010494">
    <property type="term" value="C:cytoplasmic stress granule"/>
    <property type="evidence" value="ECO:0000318"/>
    <property type="project" value="GO_Central"/>
</dbReference>
<accession>A0A1U8BHH0</accession>
<dbReference type="Pfam" id="PF14438">
    <property type="entry name" value="SM-ATX"/>
    <property type="match status" value="1"/>
</dbReference>
<dbReference type="OMA" id="QNVMVGR"/>
<evidence type="ECO:0000313" key="4">
    <source>
        <dbReference type="RefSeq" id="XP_010276067.1"/>
    </source>
</evidence>
<feature type="compositionally biased region" description="Polar residues" evidence="1">
    <location>
        <begin position="292"/>
        <end position="303"/>
    </location>
</feature>
<dbReference type="InterPro" id="IPR045117">
    <property type="entry name" value="ATXN2-like"/>
</dbReference>
<dbReference type="KEGG" id="nnu:104610912"/>
<organism evidence="3 4">
    <name type="scientific">Nelumbo nucifera</name>
    <name type="common">Sacred lotus</name>
    <dbReference type="NCBI Taxonomy" id="4432"/>
    <lineage>
        <taxon>Eukaryota</taxon>
        <taxon>Viridiplantae</taxon>
        <taxon>Streptophyta</taxon>
        <taxon>Embryophyta</taxon>
        <taxon>Tracheophyta</taxon>
        <taxon>Spermatophyta</taxon>
        <taxon>Magnoliopsida</taxon>
        <taxon>Proteales</taxon>
        <taxon>Nelumbonaceae</taxon>
        <taxon>Nelumbo</taxon>
    </lineage>
</organism>